<evidence type="ECO:0000313" key="8">
    <source>
        <dbReference type="EMBL" id="SHO44973.1"/>
    </source>
</evidence>
<dbReference type="EMBL" id="FRFD01000003">
    <property type="protein sequence ID" value="SHO44973.1"/>
    <property type="molecule type" value="Genomic_DNA"/>
</dbReference>
<evidence type="ECO:0000256" key="4">
    <source>
        <dbReference type="ARBA" id="ARBA00022989"/>
    </source>
</evidence>
<evidence type="ECO:0000256" key="5">
    <source>
        <dbReference type="ARBA" id="ARBA00023136"/>
    </source>
</evidence>
<dbReference type="PANTHER" id="PTHR33885">
    <property type="entry name" value="PHAGE SHOCK PROTEIN C"/>
    <property type="match status" value="1"/>
</dbReference>
<keyword evidence="5 6" id="KW-0472">Membrane</keyword>
<feature type="transmembrane region" description="Helical" evidence="6">
    <location>
        <begin position="44"/>
        <end position="68"/>
    </location>
</feature>
<dbReference type="GO" id="GO:0005886">
    <property type="term" value="C:plasma membrane"/>
    <property type="evidence" value="ECO:0007669"/>
    <property type="project" value="UniProtKB-SubCell"/>
</dbReference>
<dbReference type="STRING" id="1121345.SAMN02745217_00787"/>
<dbReference type="AlphaFoldDB" id="A0A1M7Y0C6"/>
<dbReference type="Pfam" id="PF04024">
    <property type="entry name" value="PspC"/>
    <property type="match status" value="1"/>
</dbReference>
<keyword evidence="4 6" id="KW-1133">Transmembrane helix</keyword>
<dbReference type="InterPro" id="IPR052027">
    <property type="entry name" value="PspC"/>
</dbReference>
<protein>
    <submittedName>
        <fullName evidence="8">Phage shock protein C (PspC) family protein</fullName>
    </submittedName>
</protein>
<evidence type="ECO:0000313" key="9">
    <source>
        <dbReference type="Proteomes" id="UP000184612"/>
    </source>
</evidence>
<name>A0A1M7Y0C6_9FIRM</name>
<evidence type="ECO:0000256" key="6">
    <source>
        <dbReference type="SAM" id="Phobius"/>
    </source>
</evidence>
<evidence type="ECO:0000256" key="2">
    <source>
        <dbReference type="ARBA" id="ARBA00022475"/>
    </source>
</evidence>
<evidence type="ECO:0000256" key="1">
    <source>
        <dbReference type="ARBA" id="ARBA00004162"/>
    </source>
</evidence>
<feature type="domain" description="Phage shock protein PspC N-terminal" evidence="7">
    <location>
        <begin position="13"/>
        <end position="71"/>
    </location>
</feature>
<accession>A0A1M7Y0C6</accession>
<evidence type="ECO:0000259" key="7">
    <source>
        <dbReference type="Pfam" id="PF04024"/>
    </source>
</evidence>
<keyword evidence="3 6" id="KW-0812">Transmembrane</keyword>
<organism evidence="8 9">
    <name type="scientific">Anaerocolumna xylanovorans DSM 12503</name>
    <dbReference type="NCBI Taxonomy" id="1121345"/>
    <lineage>
        <taxon>Bacteria</taxon>
        <taxon>Bacillati</taxon>
        <taxon>Bacillota</taxon>
        <taxon>Clostridia</taxon>
        <taxon>Lachnospirales</taxon>
        <taxon>Lachnospiraceae</taxon>
        <taxon>Anaerocolumna</taxon>
    </lineage>
</organism>
<evidence type="ECO:0000256" key="3">
    <source>
        <dbReference type="ARBA" id="ARBA00022692"/>
    </source>
</evidence>
<keyword evidence="2" id="KW-1003">Cell membrane</keyword>
<proteinExistence type="predicted"/>
<sequence length="74" mass="8184">MQAAGKVWNMENKKLYRSKRNRMIAGVCGGLGEYLNVDPTLVRLIMVLLAFLGATAGIWIYLIAAIVVPNEDCE</sequence>
<dbReference type="Proteomes" id="UP000184612">
    <property type="component" value="Unassembled WGS sequence"/>
</dbReference>
<dbReference type="InterPro" id="IPR007168">
    <property type="entry name" value="Phageshock_PspC_N"/>
</dbReference>
<dbReference type="PANTHER" id="PTHR33885:SF3">
    <property type="entry name" value="PHAGE SHOCK PROTEIN C"/>
    <property type="match status" value="1"/>
</dbReference>
<keyword evidence="9" id="KW-1185">Reference proteome</keyword>
<gene>
    <name evidence="8" type="ORF">SAMN02745217_00787</name>
</gene>
<reference evidence="8 9" key="1">
    <citation type="submission" date="2016-12" db="EMBL/GenBank/DDBJ databases">
        <authorList>
            <person name="Song W.-J."/>
            <person name="Kurnit D.M."/>
        </authorList>
    </citation>
    <scope>NUCLEOTIDE SEQUENCE [LARGE SCALE GENOMIC DNA]</scope>
    <source>
        <strain evidence="8 9">DSM 12503</strain>
    </source>
</reference>
<comment type="subcellular location">
    <subcellularLocation>
        <location evidence="1">Cell membrane</location>
        <topology evidence="1">Single-pass membrane protein</topology>
    </subcellularLocation>
</comment>